<comment type="caution">
    <text evidence="1">The sequence shown here is derived from an EMBL/GenBank/DDBJ whole genome shotgun (WGS) entry which is preliminary data.</text>
</comment>
<gene>
    <name evidence="1" type="ORF">PACLA_8A055262</name>
</gene>
<sequence length="100" mass="11089">MKFNKGTTWYAVNASENSVTASAEVTNTSFEVMELWTPNKPYVVLRSNKMSGNEYLYLSSNGAGNMQLKVWNKPVPGPPNTTSEADPALLFRVVRPFGQD</sequence>
<organism evidence="1 2">
    <name type="scientific">Paramuricea clavata</name>
    <name type="common">Red gorgonian</name>
    <name type="synonym">Violescent sea-whip</name>
    <dbReference type="NCBI Taxonomy" id="317549"/>
    <lineage>
        <taxon>Eukaryota</taxon>
        <taxon>Metazoa</taxon>
        <taxon>Cnidaria</taxon>
        <taxon>Anthozoa</taxon>
        <taxon>Octocorallia</taxon>
        <taxon>Malacalcyonacea</taxon>
        <taxon>Plexauridae</taxon>
        <taxon>Paramuricea</taxon>
    </lineage>
</organism>
<reference evidence="1" key="1">
    <citation type="submission" date="2020-04" db="EMBL/GenBank/DDBJ databases">
        <authorList>
            <person name="Alioto T."/>
            <person name="Alioto T."/>
            <person name="Gomez Garrido J."/>
        </authorList>
    </citation>
    <scope>NUCLEOTIDE SEQUENCE</scope>
    <source>
        <strain evidence="1">A484AB</strain>
    </source>
</reference>
<evidence type="ECO:0000313" key="1">
    <source>
        <dbReference type="EMBL" id="CAB4022844.1"/>
    </source>
</evidence>
<name>A0A7D9L3J8_PARCT</name>
<evidence type="ECO:0000313" key="2">
    <source>
        <dbReference type="Proteomes" id="UP001152795"/>
    </source>
</evidence>
<dbReference type="AlphaFoldDB" id="A0A7D9L3J8"/>
<dbReference type="Proteomes" id="UP001152795">
    <property type="component" value="Unassembled WGS sequence"/>
</dbReference>
<dbReference type="OrthoDB" id="10434349at2759"/>
<proteinExistence type="predicted"/>
<dbReference type="EMBL" id="CACRXK020012189">
    <property type="protein sequence ID" value="CAB4022844.1"/>
    <property type="molecule type" value="Genomic_DNA"/>
</dbReference>
<protein>
    <submittedName>
        <fullName evidence="1">Uncharacterized protein</fullName>
    </submittedName>
</protein>
<accession>A0A7D9L3J8</accession>
<keyword evidence="2" id="KW-1185">Reference proteome</keyword>